<evidence type="ECO:0000256" key="6">
    <source>
        <dbReference type="ARBA" id="ARBA00022679"/>
    </source>
</evidence>
<keyword evidence="5" id="KW-0934">Plastid</keyword>
<sequence>MTGTSINPLFHAAYLAKDGSRDVTLVIPWLSIKDQELVYPNKIVFDSPLEQEGYVRCWIEGRVDFRPSFSIKFYPAKDFTLAPKRPTAAERKMAEGVMAATEATNAKLDALTEQLAGLASWTKNMDAAVADLASATTTLKMDNQPWPSFIPPRWITMQLETHVFRVAILPTMVTKQFALLCLIERLWTMP</sequence>
<dbReference type="GO" id="GO:0019375">
    <property type="term" value="P:galactolipid biosynthetic process"/>
    <property type="evidence" value="ECO:0007669"/>
    <property type="project" value="TreeGrafter"/>
</dbReference>
<evidence type="ECO:0000256" key="7">
    <source>
        <dbReference type="ARBA" id="ARBA00023136"/>
    </source>
</evidence>
<dbReference type="GO" id="GO:0009707">
    <property type="term" value="C:chloroplast outer membrane"/>
    <property type="evidence" value="ECO:0007669"/>
    <property type="project" value="TreeGrafter"/>
</dbReference>
<evidence type="ECO:0000256" key="5">
    <source>
        <dbReference type="ARBA" id="ARBA00022640"/>
    </source>
</evidence>
<accession>A0AAD8TD49</accession>
<dbReference type="EMBL" id="JAUUTY010000002">
    <property type="protein sequence ID" value="KAK1679783.1"/>
    <property type="molecule type" value="Genomic_DNA"/>
</dbReference>
<comment type="caution">
    <text evidence="8">The sequence shown here is derived from an EMBL/GenBank/DDBJ whole genome shotgun (WGS) entry which is preliminary data.</text>
</comment>
<reference evidence="8" key="1">
    <citation type="submission" date="2023-07" db="EMBL/GenBank/DDBJ databases">
        <title>A chromosome-level genome assembly of Lolium multiflorum.</title>
        <authorList>
            <person name="Chen Y."/>
            <person name="Copetti D."/>
            <person name="Kolliker R."/>
            <person name="Studer B."/>
        </authorList>
    </citation>
    <scope>NUCLEOTIDE SEQUENCE</scope>
    <source>
        <strain evidence="8">02402/16</strain>
        <tissue evidence="8">Leaf</tissue>
    </source>
</reference>
<organism evidence="8 9">
    <name type="scientific">Lolium multiflorum</name>
    <name type="common">Italian ryegrass</name>
    <name type="synonym">Lolium perenne subsp. multiflorum</name>
    <dbReference type="NCBI Taxonomy" id="4521"/>
    <lineage>
        <taxon>Eukaryota</taxon>
        <taxon>Viridiplantae</taxon>
        <taxon>Streptophyta</taxon>
        <taxon>Embryophyta</taxon>
        <taxon>Tracheophyta</taxon>
        <taxon>Spermatophyta</taxon>
        <taxon>Magnoliopsida</taxon>
        <taxon>Liliopsida</taxon>
        <taxon>Poales</taxon>
        <taxon>Poaceae</taxon>
        <taxon>BOP clade</taxon>
        <taxon>Pooideae</taxon>
        <taxon>Poodae</taxon>
        <taxon>Poeae</taxon>
        <taxon>Poeae Chloroplast Group 2 (Poeae type)</taxon>
        <taxon>Loliodinae</taxon>
        <taxon>Loliinae</taxon>
        <taxon>Lolium</taxon>
    </lineage>
</organism>
<comment type="subcellular location">
    <subcellularLocation>
        <location evidence="2">Membrane</location>
    </subcellularLocation>
    <subcellularLocation>
        <location evidence="1">Plastid</location>
        <location evidence="1">Chloroplast</location>
    </subcellularLocation>
</comment>
<dbReference type="PANTHER" id="PTHR46132">
    <property type="entry name" value="DIGALACTOSYLDIACYLGLYCEROL SYNTHASE 2, CHLOROPLASTIC"/>
    <property type="match status" value="1"/>
</dbReference>
<keyword evidence="9" id="KW-1185">Reference proteome</keyword>
<evidence type="ECO:0000313" key="8">
    <source>
        <dbReference type="EMBL" id="KAK1679783.1"/>
    </source>
</evidence>
<gene>
    <name evidence="8" type="ORF">QYE76_040631</name>
</gene>
<evidence type="ECO:0000256" key="3">
    <source>
        <dbReference type="ARBA" id="ARBA00009481"/>
    </source>
</evidence>
<evidence type="ECO:0000256" key="1">
    <source>
        <dbReference type="ARBA" id="ARBA00004229"/>
    </source>
</evidence>
<name>A0AAD8TD49_LOLMU</name>
<evidence type="ECO:0000313" key="9">
    <source>
        <dbReference type="Proteomes" id="UP001231189"/>
    </source>
</evidence>
<dbReference type="PANTHER" id="PTHR46132:SF7">
    <property type="entry name" value="SYNTHASE 2, PUTATIVE, EXPRESSED-RELATED"/>
    <property type="match status" value="1"/>
</dbReference>
<dbReference type="Proteomes" id="UP001231189">
    <property type="component" value="Unassembled WGS sequence"/>
</dbReference>
<keyword evidence="4" id="KW-0150">Chloroplast</keyword>
<comment type="similarity">
    <text evidence="3">Belongs to the glycosyltransferase group 1 family. Glycosyltransferase 4 subfamily.</text>
</comment>
<dbReference type="AlphaFoldDB" id="A0AAD8TD49"/>
<protein>
    <submittedName>
        <fullName evidence="8">Uncharacterized protein</fullName>
    </submittedName>
</protein>
<dbReference type="GO" id="GO:0046481">
    <property type="term" value="F:digalactosyldiacylglycerol synthase activity"/>
    <property type="evidence" value="ECO:0007669"/>
    <property type="project" value="InterPro"/>
</dbReference>
<proteinExistence type="inferred from homology"/>
<evidence type="ECO:0000256" key="2">
    <source>
        <dbReference type="ARBA" id="ARBA00004370"/>
    </source>
</evidence>
<dbReference type="InterPro" id="IPR044525">
    <property type="entry name" value="DGDG1/2"/>
</dbReference>
<keyword evidence="6" id="KW-0808">Transferase</keyword>
<keyword evidence="7" id="KW-0472">Membrane</keyword>
<evidence type="ECO:0000256" key="4">
    <source>
        <dbReference type="ARBA" id="ARBA00022528"/>
    </source>
</evidence>